<evidence type="ECO:0000256" key="4">
    <source>
        <dbReference type="ARBA" id="ARBA00023157"/>
    </source>
</evidence>
<evidence type="ECO:0000256" key="6">
    <source>
        <dbReference type="SAM" id="SignalP"/>
    </source>
</evidence>
<accession>A0A922I1E9</accession>
<keyword evidence="4" id="KW-1015">Disulfide bond</keyword>
<comment type="caution">
    <text evidence="9">The sequence shown here is derived from an EMBL/GenBank/DDBJ whole genome shotgun (WGS) entry which is preliminary data.</text>
</comment>
<keyword evidence="10" id="KW-1185">Reference proteome</keyword>
<reference evidence="8" key="2">
    <citation type="submission" date="2020-06" db="EMBL/GenBank/DDBJ databases">
        <authorList>
            <person name="Ji K."/>
            <person name="Li J."/>
        </authorList>
    </citation>
    <scope>NUCLEOTIDE SEQUENCE</scope>
    <source>
        <strain evidence="8">JKM2019</strain>
        <tissue evidence="8">Whole body</tissue>
    </source>
</reference>
<evidence type="ECO:0000313" key="10">
    <source>
        <dbReference type="Proteomes" id="UP000790347"/>
    </source>
</evidence>
<dbReference type="InterPro" id="IPR036508">
    <property type="entry name" value="Chitin-bd_dom_sf"/>
</dbReference>
<dbReference type="AlphaFoldDB" id="A0A922I1E9"/>
<dbReference type="SUPFAM" id="SSF57625">
    <property type="entry name" value="Invertebrate chitin-binding proteins"/>
    <property type="match status" value="2"/>
</dbReference>
<gene>
    <name evidence="9" type="primary">Cpap3-d1</name>
    <name evidence="9" type="ORF">DERF_007945</name>
    <name evidence="8" type="ORF">HUG17_2238</name>
</gene>
<evidence type="ECO:0000259" key="7">
    <source>
        <dbReference type="PROSITE" id="PS50940"/>
    </source>
</evidence>
<dbReference type="EMBL" id="SDOV01000001">
    <property type="protein sequence ID" value="KAH7646700.1"/>
    <property type="molecule type" value="Genomic_DNA"/>
</dbReference>
<reference evidence="8" key="3">
    <citation type="journal article" date="2021" name="World Allergy Organ. J.">
        <title>Chromosome-level assembly of Dermatophagoides farinae genome and transcriptome reveals two novel allergens Der f 37 and Der f 39.</title>
        <authorList>
            <person name="Chen J."/>
            <person name="Cai Z."/>
            <person name="Fan D."/>
            <person name="Hu J."/>
            <person name="Hou Y."/>
            <person name="He Y."/>
            <person name="Zhang Z."/>
            <person name="Zhao Z."/>
            <person name="Gao P."/>
            <person name="Hu W."/>
            <person name="Sun J."/>
            <person name="Li J."/>
            <person name="Ji K."/>
        </authorList>
    </citation>
    <scope>NUCLEOTIDE SEQUENCE</scope>
    <source>
        <strain evidence="8">JKM2019</strain>
    </source>
</reference>
<dbReference type="GO" id="GO:0008061">
    <property type="term" value="F:chitin binding"/>
    <property type="evidence" value="ECO:0007669"/>
    <property type="project" value="UniProtKB-KW"/>
</dbReference>
<sequence>MIIIGLSAILSSLIIVLVNAADSGLEEIPLHCPPDGVFGYPHPKSCDEYFQCTNGTMSHEFCPNGLLFSHTGHVVGMCAYYWNVDCGDKTIPKPMSTPGCPYQFGFFAEDNRQPCNVFYSECAWGIPQRKQCEPYGLFYDERIKGCNWPDQVGCSSESLLQFKCPDDDHSNKFWPYPRYWYNQQAIITCVSGQPRLIQCGENSLVDGNSLTCVEQHKPENEKPLRTTTNHGRHF</sequence>
<dbReference type="Proteomes" id="UP000790347">
    <property type="component" value="Unassembled WGS sequence"/>
</dbReference>
<evidence type="ECO:0000256" key="3">
    <source>
        <dbReference type="ARBA" id="ARBA00022737"/>
    </source>
</evidence>
<dbReference type="InterPro" id="IPR051940">
    <property type="entry name" value="Chitin_bind-dev_reg"/>
</dbReference>
<evidence type="ECO:0000256" key="2">
    <source>
        <dbReference type="ARBA" id="ARBA00022729"/>
    </source>
</evidence>
<evidence type="ECO:0000313" key="9">
    <source>
        <dbReference type="EMBL" id="KAH9517267.1"/>
    </source>
</evidence>
<dbReference type="SMART" id="SM00494">
    <property type="entry name" value="ChtBD2"/>
    <property type="match status" value="3"/>
</dbReference>
<feature type="signal peptide" evidence="6">
    <location>
        <begin position="1"/>
        <end position="20"/>
    </location>
</feature>
<dbReference type="EMBL" id="ASGP02000003">
    <property type="protein sequence ID" value="KAH9517267.1"/>
    <property type="molecule type" value="Genomic_DNA"/>
</dbReference>
<keyword evidence="3" id="KW-0677">Repeat</keyword>
<dbReference type="Gene3D" id="2.170.140.10">
    <property type="entry name" value="Chitin binding domain"/>
    <property type="match status" value="2"/>
</dbReference>
<protein>
    <submittedName>
        <fullName evidence="8 9">Chitin binding</fullName>
    </submittedName>
</protein>
<reference evidence="9" key="1">
    <citation type="submission" date="2013-05" db="EMBL/GenBank/DDBJ databases">
        <authorList>
            <person name="Yim A.K.Y."/>
            <person name="Chan T.F."/>
            <person name="Ji K.M."/>
            <person name="Liu X.Y."/>
            <person name="Zhou J.W."/>
            <person name="Li R.Q."/>
            <person name="Yang K.Y."/>
            <person name="Li J."/>
            <person name="Li M."/>
            <person name="Law P.T.W."/>
            <person name="Wu Y.L."/>
            <person name="Cai Z.L."/>
            <person name="Qin H."/>
            <person name="Bao Y."/>
            <person name="Leung R.K.K."/>
            <person name="Ng P.K.S."/>
            <person name="Zou J."/>
            <person name="Zhong X.J."/>
            <person name="Ran P.X."/>
            <person name="Zhong N.S."/>
            <person name="Liu Z.G."/>
            <person name="Tsui S.K.W."/>
        </authorList>
    </citation>
    <scope>NUCLEOTIDE SEQUENCE</scope>
    <source>
        <strain evidence="9">Derf</strain>
        <tissue evidence="9">Whole organism</tissue>
    </source>
</reference>
<organism evidence="9 10">
    <name type="scientific">Dermatophagoides farinae</name>
    <name type="common">American house dust mite</name>
    <dbReference type="NCBI Taxonomy" id="6954"/>
    <lineage>
        <taxon>Eukaryota</taxon>
        <taxon>Metazoa</taxon>
        <taxon>Ecdysozoa</taxon>
        <taxon>Arthropoda</taxon>
        <taxon>Chelicerata</taxon>
        <taxon>Arachnida</taxon>
        <taxon>Acari</taxon>
        <taxon>Acariformes</taxon>
        <taxon>Sarcoptiformes</taxon>
        <taxon>Astigmata</taxon>
        <taxon>Psoroptidia</taxon>
        <taxon>Analgoidea</taxon>
        <taxon>Pyroglyphidae</taxon>
        <taxon>Dermatophagoidinae</taxon>
        <taxon>Dermatophagoides</taxon>
    </lineage>
</organism>
<dbReference type="PANTHER" id="PTHR23301:SF0">
    <property type="entry name" value="CHITIN-BINDING TYPE-2 DOMAIN-CONTAINING PROTEIN-RELATED"/>
    <property type="match status" value="1"/>
</dbReference>
<evidence type="ECO:0000313" key="8">
    <source>
        <dbReference type="EMBL" id="KAH7646700.1"/>
    </source>
</evidence>
<reference evidence="9" key="4">
    <citation type="journal article" date="2022" name="Res Sq">
        <title>Comparative Genomics Reveals Insights into the Divergent Evolution of Astigmatic Mites and Household Pest Adaptations.</title>
        <authorList>
            <person name="Xiong Q."/>
            <person name="Wan A.T.-Y."/>
            <person name="Liu X.-Y."/>
            <person name="Fung C.S.-H."/>
            <person name="Xiao X."/>
            <person name="Malainual N."/>
            <person name="Hou J."/>
            <person name="Wang L."/>
            <person name="Wang M."/>
            <person name="Yang K."/>
            <person name="Cui Y."/>
            <person name="Leung E."/>
            <person name="Nong W."/>
            <person name="Shin S.-K."/>
            <person name="Au S."/>
            <person name="Jeong K.Y."/>
            <person name="Chew F.T."/>
            <person name="Hui J."/>
            <person name="Leung T.F."/>
            <person name="Tungtrongchitr A."/>
            <person name="Zhong N."/>
            <person name="Liu Z."/>
            <person name="Tsui S."/>
        </authorList>
    </citation>
    <scope>NUCLEOTIDE SEQUENCE</scope>
    <source>
        <strain evidence="9">Derf</strain>
        <tissue evidence="9">Whole organism</tissue>
    </source>
</reference>
<dbReference type="PROSITE" id="PS50940">
    <property type="entry name" value="CHIT_BIND_II"/>
    <property type="match status" value="2"/>
</dbReference>
<keyword evidence="2 6" id="KW-0732">Signal</keyword>
<dbReference type="Pfam" id="PF01607">
    <property type="entry name" value="CBM_14"/>
    <property type="match status" value="2"/>
</dbReference>
<feature type="domain" description="Chitin-binding type-2" evidence="7">
    <location>
        <begin position="29"/>
        <end position="88"/>
    </location>
</feature>
<dbReference type="GO" id="GO:0005576">
    <property type="term" value="C:extracellular region"/>
    <property type="evidence" value="ECO:0007669"/>
    <property type="project" value="InterPro"/>
</dbReference>
<keyword evidence="5" id="KW-0325">Glycoprotein</keyword>
<keyword evidence="1" id="KW-0147">Chitin-binding</keyword>
<dbReference type="InterPro" id="IPR002557">
    <property type="entry name" value="Chitin-bd_dom"/>
</dbReference>
<dbReference type="Proteomes" id="UP000828236">
    <property type="component" value="Unassembled WGS sequence"/>
</dbReference>
<proteinExistence type="predicted"/>
<feature type="chain" id="PRO_5038324713" evidence="6">
    <location>
        <begin position="21"/>
        <end position="234"/>
    </location>
</feature>
<evidence type="ECO:0000256" key="1">
    <source>
        <dbReference type="ARBA" id="ARBA00022669"/>
    </source>
</evidence>
<evidence type="ECO:0000256" key="5">
    <source>
        <dbReference type="ARBA" id="ARBA00023180"/>
    </source>
</evidence>
<name>A0A922I1E9_DERFA</name>
<dbReference type="PANTHER" id="PTHR23301">
    <property type="entry name" value="CHITIN BINDING PERITROPHIN-A"/>
    <property type="match status" value="1"/>
</dbReference>
<feature type="domain" description="Chitin-binding type-2" evidence="7">
    <location>
        <begin position="97"/>
        <end position="156"/>
    </location>
</feature>